<sequence>MDLSSIVESQPYLSMLKDIVTASAAVFAATVAARGLTTWQRQFRGQQDYTLARQIALAAIKYQSSIDGVRNPFMWFDLKEVPGKLTDAKKAKFNDTAAQYQSRWDAVVIERDILEAAIKEAKVVWKNGAELDRIWRDLFELEKELRRSVFNYLSAINPDAPEGIKEAARESLKNARDILYDMLEEENPDSFKNEISLGVQSIIDWLGPKLMH</sequence>
<accession>A0A7X4GRF6</accession>
<evidence type="ECO:0000313" key="1">
    <source>
        <dbReference type="EMBL" id="MYM68246.1"/>
    </source>
</evidence>
<dbReference type="EMBL" id="WWCK01000004">
    <property type="protein sequence ID" value="MYM68246.1"/>
    <property type="molecule type" value="Genomic_DNA"/>
</dbReference>
<evidence type="ECO:0000313" key="2">
    <source>
        <dbReference type="Proteomes" id="UP000450012"/>
    </source>
</evidence>
<dbReference type="RefSeq" id="WP_161014760.1">
    <property type="nucleotide sequence ID" value="NZ_WWCK01000004.1"/>
</dbReference>
<comment type="caution">
    <text evidence="1">The sequence shown here is derived from an EMBL/GenBank/DDBJ whole genome shotgun (WGS) entry which is preliminary data.</text>
</comment>
<dbReference type="AlphaFoldDB" id="A0A7X4GRF6"/>
<proteinExistence type="predicted"/>
<name>A0A7X4GRF6_9BURK</name>
<reference evidence="1 2" key="1">
    <citation type="submission" date="2019-12" db="EMBL/GenBank/DDBJ databases">
        <title>Novel species isolated from a subtropical stream in China.</title>
        <authorList>
            <person name="Lu H."/>
        </authorList>
    </citation>
    <scope>NUCLEOTIDE SEQUENCE [LARGE SCALE GENOMIC DNA]</scope>
    <source>
        <strain evidence="1 2">FT55W</strain>
    </source>
</reference>
<keyword evidence="2" id="KW-1185">Reference proteome</keyword>
<dbReference type="Proteomes" id="UP000450012">
    <property type="component" value="Unassembled WGS sequence"/>
</dbReference>
<organism evidence="1 2">
    <name type="scientific">Duganella rivi</name>
    <dbReference type="NCBI Taxonomy" id="2666083"/>
    <lineage>
        <taxon>Bacteria</taxon>
        <taxon>Pseudomonadati</taxon>
        <taxon>Pseudomonadota</taxon>
        <taxon>Betaproteobacteria</taxon>
        <taxon>Burkholderiales</taxon>
        <taxon>Oxalobacteraceae</taxon>
        <taxon>Telluria group</taxon>
        <taxon>Duganella</taxon>
    </lineage>
</organism>
<gene>
    <name evidence="1" type="ORF">GTP45_15605</name>
</gene>
<protein>
    <submittedName>
        <fullName evidence="1">Uncharacterized protein</fullName>
    </submittedName>
</protein>